<dbReference type="EMBL" id="CABT02000592">
    <property type="protein sequence ID" value="CCC05769.1"/>
    <property type="molecule type" value="Genomic_DNA"/>
</dbReference>
<accession>F7WD07</accession>
<evidence type="ECO:0000256" key="1">
    <source>
        <dbReference type="SAM" id="MobiDB-lite"/>
    </source>
</evidence>
<proteinExistence type="predicted"/>
<comment type="caution">
    <text evidence="2">The sequence shown here is derived from an EMBL/GenBank/DDBJ whole genome shotgun (WGS) entry which is preliminary data.</text>
</comment>
<organism evidence="2 3">
    <name type="scientific">Sordaria macrospora (strain ATCC MYA-333 / DSM 997 / K(L3346) / K-hell)</name>
    <dbReference type="NCBI Taxonomy" id="771870"/>
    <lineage>
        <taxon>Eukaryota</taxon>
        <taxon>Fungi</taxon>
        <taxon>Dikarya</taxon>
        <taxon>Ascomycota</taxon>
        <taxon>Pezizomycotina</taxon>
        <taxon>Sordariomycetes</taxon>
        <taxon>Sordariomycetidae</taxon>
        <taxon>Sordariales</taxon>
        <taxon>Sordariaceae</taxon>
        <taxon>Sordaria</taxon>
    </lineage>
</organism>
<evidence type="ECO:0000313" key="2">
    <source>
        <dbReference type="EMBL" id="CCC05769.1"/>
    </source>
</evidence>
<feature type="region of interest" description="Disordered" evidence="1">
    <location>
        <begin position="1"/>
        <end position="53"/>
    </location>
</feature>
<name>F7WD07_SORMK</name>
<dbReference type="AlphaFoldDB" id="F7WD07"/>
<gene>
    <name evidence="2" type="ORF">SMAC_11024</name>
</gene>
<dbReference type="InParanoid" id="F7WD07"/>
<reference evidence="2 3" key="1">
    <citation type="journal article" date="2010" name="PLoS Genet.">
        <title>De novo assembly of a 40 Mb eukaryotic genome from short sequence reads: Sordaria macrospora, a model organism for fungal morphogenesis.</title>
        <authorList>
            <person name="Nowrousian M."/>
            <person name="Stajich J."/>
            <person name="Chu M."/>
            <person name="Engh I."/>
            <person name="Espagne E."/>
            <person name="Halliday K."/>
            <person name="Kamerewerd J."/>
            <person name="Kempken F."/>
            <person name="Knab B."/>
            <person name="Kuo H.C."/>
            <person name="Osiewacz H.D."/>
            <person name="Poeggeler S."/>
            <person name="Read N."/>
            <person name="Seiler S."/>
            <person name="Smith K."/>
            <person name="Zickler D."/>
            <person name="Kueck U."/>
            <person name="Freitag M."/>
        </authorList>
    </citation>
    <scope>NUCLEOTIDE SEQUENCE [LARGE SCALE GENOMIC DNA]</scope>
    <source>
        <strain evidence="3">ATCC MYA-333 / DSM 997 / K(L3346) / K-hell</strain>
        <tissue evidence="2">Mycelium</tissue>
    </source>
</reference>
<evidence type="ECO:0000313" key="3">
    <source>
        <dbReference type="Proteomes" id="UP000001881"/>
    </source>
</evidence>
<dbReference type="HOGENOM" id="CLU_2528893_0_0_1"/>
<protein>
    <submittedName>
        <fullName evidence="2">WGS project CABT00000000 data, contig 2.592</fullName>
    </submittedName>
</protein>
<keyword evidence="3" id="KW-1185">Reference proteome</keyword>
<dbReference type="Proteomes" id="UP000001881">
    <property type="component" value="Unassembled WGS sequence"/>
</dbReference>
<sequence length="84" mass="9479">MIVGEFYRPAVQPGDRSDQRQAEPRPAFVPRRIEPAEALQRSHPAIRRNTGSVVADDDRDAAAFVLYRQPDGSCTIFQRVIDQV</sequence>